<evidence type="ECO:0000313" key="1">
    <source>
        <dbReference type="EMBL" id="RZT29109.1"/>
    </source>
</evidence>
<organism evidence="1 2">
    <name type="scientific">Cupriavidus agavae</name>
    <dbReference type="NCBI Taxonomy" id="1001822"/>
    <lineage>
        <taxon>Bacteria</taxon>
        <taxon>Pseudomonadati</taxon>
        <taxon>Pseudomonadota</taxon>
        <taxon>Betaproteobacteria</taxon>
        <taxon>Burkholderiales</taxon>
        <taxon>Burkholderiaceae</taxon>
        <taxon>Cupriavidus</taxon>
    </lineage>
</organism>
<dbReference type="AlphaFoldDB" id="A0A4V2FEA6"/>
<protein>
    <recommendedName>
        <fullName evidence="3">Methyltransferase</fullName>
    </recommendedName>
</protein>
<dbReference type="SUPFAM" id="SSF53335">
    <property type="entry name" value="S-adenosyl-L-methionine-dependent methyltransferases"/>
    <property type="match status" value="1"/>
</dbReference>
<dbReference type="InterPro" id="IPR029063">
    <property type="entry name" value="SAM-dependent_MTases_sf"/>
</dbReference>
<sequence>MVRPKRIPGAEILRHRRCQCGRQVVSRNPGQGLGNPQPRDHATAWLHGGPLAGYSTSLLSVSPVWATDNRQILAAHTRRHQHLITAGGEGRHAAYGDGAYTIRPGAFGAATAGRLPRNVIERGHRCADTLAYRRTAMALGLPTHGPMQPIDIPDFATRFLSAPGDLLVDPFGGTIRTGVAAERLGGRSIATEWILRYVRGAAELCRQSEGFQLDPALECATQPK</sequence>
<dbReference type="EMBL" id="SGXM01000013">
    <property type="protein sequence ID" value="RZT29109.1"/>
    <property type="molecule type" value="Genomic_DNA"/>
</dbReference>
<dbReference type="Proteomes" id="UP000291078">
    <property type="component" value="Unassembled WGS sequence"/>
</dbReference>
<name>A0A4V2FEA6_9BURK</name>
<gene>
    <name evidence="1" type="ORF">EV147_5073</name>
</gene>
<evidence type="ECO:0000313" key="2">
    <source>
        <dbReference type="Proteomes" id="UP000291078"/>
    </source>
</evidence>
<reference evidence="1 2" key="1">
    <citation type="journal article" date="2015" name="Stand. Genomic Sci.">
        <title>Genomic Encyclopedia of Bacterial and Archaeal Type Strains, Phase III: the genomes of soil and plant-associated and newly described type strains.</title>
        <authorList>
            <person name="Whitman W.B."/>
            <person name="Woyke T."/>
            <person name="Klenk H.P."/>
            <person name="Zhou Y."/>
            <person name="Lilburn T.G."/>
            <person name="Beck B.J."/>
            <person name="De Vos P."/>
            <person name="Vandamme P."/>
            <person name="Eisen J.A."/>
            <person name="Garrity G."/>
            <person name="Hugenholtz P."/>
            <person name="Kyrpides N.C."/>
        </authorList>
    </citation>
    <scope>NUCLEOTIDE SEQUENCE [LARGE SCALE GENOMIC DNA]</scope>
    <source>
        <strain evidence="1 2">ASC-9842</strain>
    </source>
</reference>
<comment type="caution">
    <text evidence="1">The sequence shown here is derived from an EMBL/GenBank/DDBJ whole genome shotgun (WGS) entry which is preliminary data.</text>
</comment>
<evidence type="ECO:0008006" key="3">
    <source>
        <dbReference type="Google" id="ProtNLM"/>
    </source>
</evidence>
<keyword evidence="2" id="KW-1185">Reference proteome</keyword>
<dbReference type="Gene3D" id="3.40.50.150">
    <property type="entry name" value="Vaccinia Virus protein VP39"/>
    <property type="match status" value="1"/>
</dbReference>
<accession>A0A4V2FEA6</accession>
<proteinExistence type="predicted"/>